<keyword evidence="9" id="KW-1185">Reference proteome</keyword>
<comment type="function">
    <text evidence="1">General (non sugar-specific) component of the phosphoenolpyruvate-dependent sugar phosphotransferase system (sugar PTS). This major carbohydrate active-transport system catalyzes the phosphorylation of incoming sugar substrates concomitantly with their translocation across the cell membrane. The phosphoryl group from phosphoenolpyruvate (PEP) is transferred to the phosphoryl carrier protein HPr by enzyme I. Phospho-HPr then transfers it to the PTS EIIA domain.</text>
</comment>
<evidence type="ECO:0000256" key="4">
    <source>
        <dbReference type="ARBA" id="ARBA00022597"/>
    </source>
</evidence>
<evidence type="ECO:0000256" key="2">
    <source>
        <dbReference type="ARBA" id="ARBA00020422"/>
    </source>
</evidence>
<dbReference type="PROSITE" id="PS51350">
    <property type="entry name" value="PTS_HPR_DOM"/>
    <property type="match status" value="1"/>
</dbReference>
<keyword evidence="4" id="KW-0762">Sugar transport</keyword>
<proteinExistence type="predicted"/>
<dbReference type="PANTHER" id="PTHR33705:SF1">
    <property type="entry name" value="PHOSPHOCARRIER PROTEIN HPR"/>
    <property type="match status" value="1"/>
</dbReference>
<dbReference type="InterPro" id="IPR050399">
    <property type="entry name" value="HPr"/>
</dbReference>
<evidence type="ECO:0000313" key="9">
    <source>
        <dbReference type="Proteomes" id="UP001596099"/>
    </source>
</evidence>
<dbReference type="PROSITE" id="PS00369">
    <property type="entry name" value="PTS_HPR_HIS"/>
    <property type="match status" value="1"/>
</dbReference>
<protein>
    <recommendedName>
        <fullName evidence="2">Phosphocarrier protein HPr</fullName>
    </recommendedName>
    <alternativeName>
        <fullName evidence="5">Histidine-containing protein</fullName>
    </alternativeName>
</protein>
<evidence type="ECO:0000313" key="8">
    <source>
        <dbReference type="EMBL" id="MFC5971574.1"/>
    </source>
</evidence>
<evidence type="ECO:0000259" key="7">
    <source>
        <dbReference type="PROSITE" id="PS51350"/>
    </source>
</evidence>
<evidence type="ECO:0000256" key="3">
    <source>
        <dbReference type="ARBA" id="ARBA00022448"/>
    </source>
</evidence>
<sequence>MERTVRIVPEAGLHARPASQFVETANEFDAETQVGPTGASEDGLVDARSMLAVTSLGAGHGEEVRLVAEGDDAEAALDALETVLSTPEGGDGDGEGEEGADGANGEGADGG</sequence>
<dbReference type="EMBL" id="JBHSQH010000001">
    <property type="protein sequence ID" value="MFC5971574.1"/>
    <property type="molecule type" value="Genomic_DNA"/>
</dbReference>
<dbReference type="Pfam" id="PF00381">
    <property type="entry name" value="PTS-HPr"/>
    <property type="match status" value="1"/>
</dbReference>
<dbReference type="RefSeq" id="WP_247414465.1">
    <property type="nucleotide sequence ID" value="NZ_JALLGW010000001.1"/>
</dbReference>
<accession>A0ABD5RMP4</accession>
<dbReference type="PRINTS" id="PR00107">
    <property type="entry name" value="PHOSPHOCPHPR"/>
</dbReference>
<keyword evidence="3" id="KW-0813">Transport</keyword>
<evidence type="ECO:0000256" key="1">
    <source>
        <dbReference type="ARBA" id="ARBA00003681"/>
    </source>
</evidence>
<feature type="compositionally biased region" description="Gly residues" evidence="6">
    <location>
        <begin position="102"/>
        <end position="111"/>
    </location>
</feature>
<dbReference type="InterPro" id="IPR001020">
    <property type="entry name" value="PTS_HPr_His_P_site"/>
</dbReference>
<evidence type="ECO:0000256" key="6">
    <source>
        <dbReference type="SAM" id="MobiDB-lite"/>
    </source>
</evidence>
<comment type="caution">
    <text evidence="8">The sequence shown here is derived from an EMBL/GenBank/DDBJ whole genome shotgun (WGS) entry which is preliminary data.</text>
</comment>
<organism evidence="8 9">
    <name type="scientific">Halomarina salina</name>
    <dbReference type="NCBI Taxonomy" id="1872699"/>
    <lineage>
        <taxon>Archaea</taxon>
        <taxon>Methanobacteriati</taxon>
        <taxon>Methanobacteriota</taxon>
        <taxon>Stenosarchaea group</taxon>
        <taxon>Halobacteria</taxon>
        <taxon>Halobacteriales</taxon>
        <taxon>Natronomonadaceae</taxon>
        <taxon>Halomarina</taxon>
    </lineage>
</organism>
<dbReference type="Gene3D" id="3.30.1340.10">
    <property type="entry name" value="HPr-like"/>
    <property type="match status" value="1"/>
</dbReference>
<name>A0ABD5RMP4_9EURY</name>
<dbReference type="InterPro" id="IPR035895">
    <property type="entry name" value="HPr-like_sf"/>
</dbReference>
<gene>
    <name evidence="8" type="primary">ptsH1</name>
    <name evidence="8" type="ORF">ACFPYI_09550</name>
</gene>
<dbReference type="NCBIfam" id="TIGR01003">
    <property type="entry name" value="PTS_HPr_family"/>
    <property type="match status" value="1"/>
</dbReference>
<reference evidence="8 9" key="1">
    <citation type="journal article" date="2019" name="Int. J. Syst. Evol. Microbiol.">
        <title>The Global Catalogue of Microorganisms (GCM) 10K type strain sequencing project: providing services to taxonomists for standard genome sequencing and annotation.</title>
        <authorList>
            <consortium name="The Broad Institute Genomics Platform"/>
            <consortium name="The Broad Institute Genome Sequencing Center for Infectious Disease"/>
            <person name="Wu L."/>
            <person name="Ma J."/>
        </authorList>
    </citation>
    <scope>NUCLEOTIDE SEQUENCE [LARGE SCALE GENOMIC DNA]</scope>
    <source>
        <strain evidence="8 9">CGMCC 1.12543</strain>
    </source>
</reference>
<evidence type="ECO:0000256" key="5">
    <source>
        <dbReference type="ARBA" id="ARBA00033055"/>
    </source>
</evidence>
<dbReference type="InterPro" id="IPR000032">
    <property type="entry name" value="HPr-like"/>
</dbReference>
<feature type="compositionally biased region" description="Acidic residues" evidence="6">
    <location>
        <begin position="90"/>
        <end position="100"/>
    </location>
</feature>
<feature type="region of interest" description="Disordered" evidence="6">
    <location>
        <begin position="84"/>
        <end position="111"/>
    </location>
</feature>
<dbReference type="CDD" id="cd00367">
    <property type="entry name" value="PTS-HPr_like"/>
    <property type="match status" value="1"/>
</dbReference>
<dbReference type="InterPro" id="IPR054908">
    <property type="entry name" value="PTS-HPr"/>
</dbReference>
<dbReference type="AlphaFoldDB" id="A0ABD5RMP4"/>
<feature type="domain" description="HPr" evidence="7">
    <location>
        <begin position="1"/>
        <end position="98"/>
    </location>
</feature>
<dbReference type="PANTHER" id="PTHR33705">
    <property type="entry name" value="PHOSPHOCARRIER PROTEIN HPR"/>
    <property type="match status" value="1"/>
</dbReference>
<dbReference type="SUPFAM" id="SSF55594">
    <property type="entry name" value="HPr-like"/>
    <property type="match status" value="1"/>
</dbReference>
<dbReference type="NCBIfam" id="NF041319">
    <property type="entry name" value="PTS-HPr_Halo"/>
    <property type="match status" value="1"/>
</dbReference>
<dbReference type="Proteomes" id="UP001596099">
    <property type="component" value="Unassembled WGS sequence"/>
</dbReference>